<dbReference type="AlphaFoldDB" id="A0A9P7UZU2"/>
<keyword evidence="2" id="KW-1185">Reference proteome</keyword>
<dbReference type="GeneID" id="66074059"/>
<dbReference type="KEGG" id="more:E1B28_004983"/>
<organism evidence="1 2">
    <name type="scientific">Marasmius oreades</name>
    <name type="common">fairy-ring Marasmius</name>
    <dbReference type="NCBI Taxonomy" id="181124"/>
    <lineage>
        <taxon>Eukaryota</taxon>
        <taxon>Fungi</taxon>
        <taxon>Dikarya</taxon>
        <taxon>Basidiomycota</taxon>
        <taxon>Agaricomycotina</taxon>
        <taxon>Agaricomycetes</taxon>
        <taxon>Agaricomycetidae</taxon>
        <taxon>Agaricales</taxon>
        <taxon>Marasmiineae</taxon>
        <taxon>Marasmiaceae</taxon>
        <taxon>Marasmius</taxon>
    </lineage>
</organism>
<evidence type="ECO:0000313" key="1">
    <source>
        <dbReference type="EMBL" id="KAG7097653.1"/>
    </source>
</evidence>
<reference evidence="1" key="1">
    <citation type="journal article" date="2021" name="Genome Biol. Evol.">
        <title>The assembled and annotated genome of the fairy-ring fungus Marasmius oreades.</title>
        <authorList>
            <person name="Hiltunen M."/>
            <person name="Ament-Velasquez S.L."/>
            <person name="Johannesson H."/>
        </authorList>
    </citation>
    <scope>NUCLEOTIDE SEQUENCE</scope>
    <source>
        <strain evidence="1">03SP1</strain>
    </source>
</reference>
<name>A0A9P7UZU2_9AGAR</name>
<sequence length="532" mass="61495">MNFFQEATGVSIGKGTFNAIQGNQTNHIYYQMVQQQEKERTVYDEFPDIRRGLVHRLWDLHREDSFIRWNYRLRRFEREFSVERIISTAVINGDSSKFTVVSYKGRDAVKAWKKDFQYFSETADARNMQLFGINQSSIPLLIFYGELLPLAHCWDRLGQLGRSYATTLAFRMKCNRSAMWIDPKQGKLICGLEGPDHDMRHVGFLNIKTLPSNVELLQDDACWRYFSQLPLDKEFDRDVIAILHYTSEGTENVSIATSRPYVVSSPDMSVIAVGNGAWTQLGCLASRVVMPDGRTRFLLSQKDSCFQLYSNPISDNECAWLAQSSSVFHKHKISWHEDLSQYKFIKPYIRLRGTFERSEIKRQRRLDGPPIYFLLDPLHLFPVLKMGSAVSPHTWSFDKNGRTPIPHHHCKYLGLPTELKVEELLTSYKYSWPTETYETIHRWQIARGFDPTTTDFARYLGCPIYEATPTESVRFEELSTEEGADEDLSITSCVADKLPRDCRQKSVLRSIWSTLTAPLTYAACEAQISRRS</sequence>
<protein>
    <submittedName>
        <fullName evidence="1">Uncharacterized protein</fullName>
    </submittedName>
</protein>
<dbReference type="EMBL" id="CM032182">
    <property type="protein sequence ID" value="KAG7097653.1"/>
    <property type="molecule type" value="Genomic_DNA"/>
</dbReference>
<gene>
    <name evidence="1" type="ORF">E1B28_004983</name>
</gene>
<comment type="caution">
    <text evidence="1">The sequence shown here is derived from an EMBL/GenBank/DDBJ whole genome shotgun (WGS) entry which is preliminary data.</text>
</comment>
<evidence type="ECO:0000313" key="2">
    <source>
        <dbReference type="Proteomes" id="UP001049176"/>
    </source>
</evidence>
<dbReference type="Proteomes" id="UP001049176">
    <property type="component" value="Chromosome 2"/>
</dbReference>
<dbReference type="OrthoDB" id="2947740at2759"/>
<proteinExistence type="predicted"/>
<accession>A0A9P7UZU2</accession>
<dbReference type="RefSeq" id="XP_043014123.1">
    <property type="nucleotide sequence ID" value="XM_043149517.1"/>
</dbReference>